<dbReference type="EMBL" id="FTPL01000004">
    <property type="protein sequence ID" value="SIT90714.1"/>
    <property type="molecule type" value="Genomic_DNA"/>
</dbReference>
<accession>A0A1U7PSN8</accession>
<evidence type="ECO:0000313" key="3">
    <source>
        <dbReference type="Proteomes" id="UP000187550"/>
    </source>
</evidence>
<feature type="transmembrane region" description="Helical" evidence="1">
    <location>
        <begin position="7"/>
        <end position="27"/>
    </location>
</feature>
<sequence>MRGSTVMRWVTAIGEAFLAVPFIGGIVVLSTSYSILGVMFILHAVTLILAIRDHSAKSGSILGLATSIFAWIPFVGWFLHLVTAVVLAVQAVISRPKYY</sequence>
<feature type="transmembrane region" description="Helical" evidence="1">
    <location>
        <begin position="33"/>
        <end position="51"/>
    </location>
</feature>
<keyword evidence="1" id="KW-0472">Membrane</keyword>
<evidence type="ECO:0000256" key="1">
    <source>
        <dbReference type="SAM" id="Phobius"/>
    </source>
</evidence>
<dbReference type="RefSeq" id="WP_076759344.1">
    <property type="nucleotide sequence ID" value="NZ_FTPL01000004.1"/>
</dbReference>
<keyword evidence="1" id="KW-0812">Transmembrane</keyword>
<organism evidence="2 3">
    <name type="scientific">Edaphobacillus lindanitolerans</name>
    <dbReference type="NCBI Taxonomy" id="550447"/>
    <lineage>
        <taxon>Bacteria</taxon>
        <taxon>Bacillati</taxon>
        <taxon>Bacillota</taxon>
        <taxon>Bacilli</taxon>
        <taxon>Bacillales</taxon>
        <taxon>Bacillaceae</taxon>
        <taxon>Edaphobacillus</taxon>
    </lineage>
</organism>
<reference evidence="3" key="1">
    <citation type="submission" date="2017-01" db="EMBL/GenBank/DDBJ databases">
        <authorList>
            <person name="Varghese N."/>
            <person name="Submissions S."/>
        </authorList>
    </citation>
    <scope>NUCLEOTIDE SEQUENCE [LARGE SCALE GENOMIC DNA]</scope>
    <source>
        <strain evidence="3">MNA4</strain>
    </source>
</reference>
<dbReference type="OrthoDB" id="1925744at2"/>
<feature type="transmembrane region" description="Helical" evidence="1">
    <location>
        <begin position="63"/>
        <end position="93"/>
    </location>
</feature>
<gene>
    <name evidence="2" type="ORF">SAMN05428946_2505</name>
</gene>
<dbReference type="AlphaFoldDB" id="A0A1U7PSN8"/>
<proteinExistence type="predicted"/>
<dbReference type="Proteomes" id="UP000187550">
    <property type="component" value="Unassembled WGS sequence"/>
</dbReference>
<name>A0A1U7PSN8_9BACI</name>
<evidence type="ECO:0000313" key="2">
    <source>
        <dbReference type="EMBL" id="SIT90714.1"/>
    </source>
</evidence>
<protein>
    <submittedName>
        <fullName evidence="2">Uncharacterized protein</fullName>
    </submittedName>
</protein>
<keyword evidence="1" id="KW-1133">Transmembrane helix</keyword>
<keyword evidence="3" id="KW-1185">Reference proteome</keyword>